<organism evidence="10 11">
    <name type="scientific">Microbacterium lacticum</name>
    <dbReference type="NCBI Taxonomy" id="33885"/>
    <lineage>
        <taxon>Bacteria</taxon>
        <taxon>Bacillati</taxon>
        <taxon>Actinomycetota</taxon>
        <taxon>Actinomycetes</taxon>
        <taxon>Micrococcales</taxon>
        <taxon>Microbacteriaceae</taxon>
        <taxon>Microbacterium</taxon>
    </lineage>
</organism>
<dbReference type="PANTHER" id="PTHR11601:SF34">
    <property type="entry name" value="CYSTEINE DESULFURASE"/>
    <property type="match status" value="1"/>
</dbReference>
<evidence type="ECO:0000256" key="4">
    <source>
        <dbReference type="ARBA" id="ARBA00022723"/>
    </source>
</evidence>
<evidence type="ECO:0000256" key="7">
    <source>
        <dbReference type="ARBA" id="ARBA00023014"/>
    </source>
</evidence>
<keyword evidence="5" id="KW-0663">Pyridoxal phosphate</keyword>
<dbReference type="InterPro" id="IPR016454">
    <property type="entry name" value="Cysteine_dSase"/>
</dbReference>
<keyword evidence="11" id="KW-1185">Reference proteome</keyword>
<dbReference type="Pfam" id="PF00266">
    <property type="entry name" value="Aminotran_5"/>
    <property type="match status" value="2"/>
</dbReference>
<evidence type="ECO:0000256" key="5">
    <source>
        <dbReference type="ARBA" id="ARBA00022898"/>
    </source>
</evidence>
<evidence type="ECO:0000256" key="6">
    <source>
        <dbReference type="ARBA" id="ARBA00023004"/>
    </source>
</evidence>
<sequence>MLYLDHAATTPVRPEVLEAMLPYLTDRFGNPSSHHTVGEAAASALADARARVADVLGVRASDVVFTSGGTEADNLAIKGLAIGALLRRRDPRRALGTPSALNTSSAAGMAEPPVHVITTAIEHEAVLASCDYLERVHGMAVTRLAVDATGTVSPDNLAAAIRPETAVVSIGYANNEVGTVQDVAALSAVTAAARVPLHLDAVQAAGWLPLRGTGADALSIAGHKLGAPAGIGVLAVGSRLPLEPVLHGGGQERDRRSGTENVAGAVGLAVALERAEAERAEASARVGALRDRFARRVLSLVPTARLTGHPTRRLPGTASFTFAGTSGEAVLLELERRGVVTSSGSACAAGSDEPSHVLLACGIDPATAQTAVRFTFAHGHTADLDPVADAVAAAVAAVRSGA</sequence>
<evidence type="ECO:0000313" key="11">
    <source>
        <dbReference type="Proteomes" id="UP000319804"/>
    </source>
</evidence>
<dbReference type="Gene3D" id="3.90.1150.10">
    <property type="entry name" value="Aspartate Aminotransferase, domain 1"/>
    <property type="match status" value="1"/>
</dbReference>
<dbReference type="OrthoDB" id="9808002at2"/>
<dbReference type="InterPro" id="IPR015422">
    <property type="entry name" value="PyrdxlP-dep_Trfase_small"/>
</dbReference>
<dbReference type="SUPFAM" id="SSF53383">
    <property type="entry name" value="PLP-dependent transferases"/>
    <property type="match status" value="1"/>
</dbReference>
<feature type="domain" description="Aminotransferase class V" evidence="9">
    <location>
        <begin position="3"/>
        <end position="81"/>
    </location>
</feature>
<dbReference type="AlphaFoldDB" id="A0A4Y3ULZ1"/>
<evidence type="ECO:0000259" key="9">
    <source>
        <dbReference type="Pfam" id="PF00266"/>
    </source>
</evidence>
<dbReference type="Gene3D" id="3.40.640.10">
    <property type="entry name" value="Type I PLP-dependent aspartate aminotransferase-like (Major domain)"/>
    <property type="match status" value="1"/>
</dbReference>
<keyword evidence="7" id="KW-0411">Iron-sulfur</keyword>
<gene>
    <name evidence="10" type="ORF">FHX68_1006</name>
</gene>
<keyword evidence="6" id="KW-0408">Iron</keyword>
<keyword evidence="4" id="KW-0479">Metal-binding</keyword>
<protein>
    <submittedName>
        <fullName evidence="10">Cysteine desulfurase</fullName>
    </submittedName>
</protein>
<keyword evidence="3" id="KW-0808">Transferase</keyword>
<dbReference type="EMBL" id="VFPS01000001">
    <property type="protein sequence ID" value="TQN00881.1"/>
    <property type="molecule type" value="Genomic_DNA"/>
</dbReference>
<evidence type="ECO:0000256" key="3">
    <source>
        <dbReference type="ARBA" id="ARBA00022679"/>
    </source>
</evidence>
<dbReference type="PIRSF" id="PIRSF005572">
    <property type="entry name" value="NifS"/>
    <property type="match status" value="1"/>
</dbReference>
<accession>A0A4Y3ULZ1</accession>
<dbReference type="RefSeq" id="WP_141380366.1">
    <property type="nucleotide sequence ID" value="NZ_BJNA01000021.1"/>
</dbReference>
<dbReference type="Gene3D" id="1.10.260.50">
    <property type="match status" value="1"/>
</dbReference>
<evidence type="ECO:0000256" key="2">
    <source>
        <dbReference type="ARBA" id="ARBA00006490"/>
    </source>
</evidence>
<dbReference type="InterPro" id="IPR015424">
    <property type="entry name" value="PyrdxlP-dep_Trfase"/>
</dbReference>
<evidence type="ECO:0000313" key="10">
    <source>
        <dbReference type="EMBL" id="TQN00881.1"/>
    </source>
</evidence>
<reference evidence="10 11" key="1">
    <citation type="submission" date="2019-06" db="EMBL/GenBank/DDBJ databases">
        <title>Sequencing the genomes of 1000 actinobacteria strains.</title>
        <authorList>
            <person name="Klenk H.-P."/>
        </authorList>
    </citation>
    <scope>NUCLEOTIDE SEQUENCE [LARGE SCALE GENOMIC DNA]</scope>
    <source>
        <strain evidence="10 11">DSM 20427</strain>
    </source>
</reference>
<dbReference type="GO" id="GO:0031071">
    <property type="term" value="F:cysteine desulfurase activity"/>
    <property type="evidence" value="ECO:0007669"/>
    <property type="project" value="UniProtKB-EC"/>
</dbReference>
<dbReference type="InterPro" id="IPR015421">
    <property type="entry name" value="PyrdxlP-dep_Trfase_major"/>
</dbReference>
<comment type="similarity">
    <text evidence="2">Belongs to the class-V pyridoxal-phosphate-dependent aminotransferase family. NifS/IscS subfamily.</text>
</comment>
<feature type="domain" description="Aminotransferase class V" evidence="9">
    <location>
        <begin position="110"/>
        <end position="381"/>
    </location>
</feature>
<evidence type="ECO:0000256" key="1">
    <source>
        <dbReference type="ARBA" id="ARBA00001933"/>
    </source>
</evidence>
<comment type="caution">
    <text evidence="10">The sequence shown here is derived from an EMBL/GenBank/DDBJ whole genome shotgun (WGS) entry which is preliminary data.</text>
</comment>
<dbReference type="InterPro" id="IPR000192">
    <property type="entry name" value="Aminotrans_V_dom"/>
</dbReference>
<proteinExistence type="inferred from homology"/>
<dbReference type="GO" id="GO:0046872">
    <property type="term" value="F:metal ion binding"/>
    <property type="evidence" value="ECO:0007669"/>
    <property type="project" value="UniProtKB-KW"/>
</dbReference>
<dbReference type="Proteomes" id="UP000319804">
    <property type="component" value="Unassembled WGS sequence"/>
</dbReference>
<dbReference type="GO" id="GO:0051536">
    <property type="term" value="F:iron-sulfur cluster binding"/>
    <property type="evidence" value="ECO:0007669"/>
    <property type="project" value="UniProtKB-KW"/>
</dbReference>
<comment type="cofactor">
    <cofactor evidence="1">
        <name>pyridoxal 5'-phosphate</name>
        <dbReference type="ChEBI" id="CHEBI:597326"/>
    </cofactor>
</comment>
<name>A0A4Y3ULZ1_9MICO</name>
<evidence type="ECO:0000256" key="8">
    <source>
        <dbReference type="ARBA" id="ARBA00050776"/>
    </source>
</evidence>
<comment type="catalytic activity">
    <reaction evidence="8">
        <text>(sulfur carrier)-H + L-cysteine = (sulfur carrier)-SH + L-alanine</text>
        <dbReference type="Rhea" id="RHEA:43892"/>
        <dbReference type="Rhea" id="RHEA-COMP:14737"/>
        <dbReference type="Rhea" id="RHEA-COMP:14739"/>
        <dbReference type="ChEBI" id="CHEBI:29917"/>
        <dbReference type="ChEBI" id="CHEBI:35235"/>
        <dbReference type="ChEBI" id="CHEBI:57972"/>
        <dbReference type="ChEBI" id="CHEBI:64428"/>
        <dbReference type="EC" id="2.8.1.7"/>
    </reaction>
</comment>
<dbReference type="PANTHER" id="PTHR11601">
    <property type="entry name" value="CYSTEINE DESULFURYLASE FAMILY MEMBER"/>
    <property type="match status" value="1"/>
</dbReference>